<dbReference type="CDD" id="cd00037">
    <property type="entry name" value="CLECT"/>
    <property type="match status" value="1"/>
</dbReference>
<dbReference type="WBParaSite" id="PDA_v2.g21643.t1">
    <property type="protein sequence ID" value="PDA_v2.g21643.t1"/>
    <property type="gene ID" value="PDA_v2.g21643"/>
</dbReference>
<dbReference type="PANTHER" id="PTHR22803">
    <property type="entry name" value="MANNOSE, PHOSPHOLIPASE, LECTIN RECEPTOR RELATED"/>
    <property type="match status" value="1"/>
</dbReference>
<feature type="signal peptide" evidence="1">
    <location>
        <begin position="1"/>
        <end position="15"/>
    </location>
</feature>
<dbReference type="SUPFAM" id="SSF56436">
    <property type="entry name" value="C-type lectin-like"/>
    <property type="match status" value="1"/>
</dbReference>
<sequence>MLVALLLVFVVLVSSEKCPDDSVNSFFDKSTCFYYGTQKRAYFNAEEECRNRNGHLIKTKNTMEDIYIAQQAVTHFTNSLTSDFWFGLNKMENNAWSWIDGTKMEYSNWDKNEPYNHTDNICGAIAFAGAHWSAQDCYKVKPFVCEFEIKV</sequence>
<organism evidence="3 4">
    <name type="scientific">Panagrolaimus davidi</name>
    <dbReference type="NCBI Taxonomy" id="227884"/>
    <lineage>
        <taxon>Eukaryota</taxon>
        <taxon>Metazoa</taxon>
        <taxon>Ecdysozoa</taxon>
        <taxon>Nematoda</taxon>
        <taxon>Chromadorea</taxon>
        <taxon>Rhabditida</taxon>
        <taxon>Tylenchina</taxon>
        <taxon>Panagrolaimomorpha</taxon>
        <taxon>Panagrolaimoidea</taxon>
        <taxon>Panagrolaimidae</taxon>
        <taxon>Panagrolaimus</taxon>
    </lineage>
</organism>
<evidence type="ECO:0000313" key="3">
    <source>
        <dbReference type="Proteomes" id="UP000887578"/>
    </source>
</evidence>
<dbReference type="InterPro" id="IPR001304">
    <property type="entry name" value="C-type_lectin-like"/>
</dbReference>
<dbReference type="SMART" id="SM00034">
    <property type="entry name" value="CLECT"/>
    <property type="match status" value="1"/>
</dbReference>
<dbReference type="Gene3D" id="3.10.100.10">
    <property type="entry name" value="Mannose-Binding Protein A, subunit A"/>
    <property type="match status" value="1"/>
</dbReference>
<dbReference type="InterPro" id="IPR016187">
    <property type="entry name" value="CTDL_fold"/>
</dbReference>
<dbReference type="InterPro" id="IPR050111">
    <property type="entry name" value="C-type_lectin/snaclec_domain"/>
</dbReference>
<evidence type="ECO:0000256" key="1">
    <source>
        <dbReference type="SAM" id="SignalP"/>
    </source>
</evidence>
<dbReference type="PROSITE" id="PS50041">
    <property type="entry name" value="C_TYPE_LECTIN_2"/>
    <property type="match status" value="1"/>
</dbReference>
<name>A0A914PSJ3_9BILA</name>
<evidence type="ECO:0000259" key="2">
    <source>
        <dbReference type="PROSITE" id="PS50041"/>
    </source>
</evidence>
<dbReference type="InterPro" id="IPR016186">
    <property type="entry name" value="C-type_lectin-like/link_sf"/>
</dbReference>
<keyword evidence="1" id="KW-0732">Signal</keyword>
<feature type="domain" description="C-type lectin" evidence="2">
    <location>
        <begin position="28"/>
        <end position="146"/>
    </location>
</feature>
<reference evidence="4" key="1">
    <citation type="submission" date="2022-11" db="UniProtKB">
        <authorList>
            <consortium name="WormBaseParasite"/>
        </authorList>
    </citation>
    <scope>IDENTIFICATION</scope>
</reference>
<accession>A0A914PSJ3</accession>
<dbReference type="Pfam" id="PF00059">
    <property type="entry name" value="Lectin_C"/>
    <property type="match status" value="1"/>
</dbReference>
<proteinExistence type="predicted"/>
<evidence type="ECO:0000313" key="4">
    <source>
        <dbReference type="WBParaSite" id="PDA_v2.g21643.t1"/>
    </source>
</evidence>
<keyword evidence="3" id="KW-1185">Reference proteome</keyword>
<dbReference type="AlphaFoldDB" id="A0A914PSJ3"/>
<protein>
    <submittedName>
        <fullName evidence="4">C-type lectin domain-containing protein</fullName>
    </submittedName>
</protein>
<dbReference type="Proteomes" id="UP000887578">
    <property type="component" value="Unplaced"/>
</dbReference>
<feature type="chain" id="PRO_5037116491" evidence="1">
    <location>
        <begin position="16"/>
        <end position="151"/>
    </location>
</feature>